<accession>A0AAW2RLK0</accession>
<gene>
    <name evidence="2" type="ORF">Sangu_0167900</name>
</gene>
<reference evidence="2" key="1">
    <citation type="submission" date="2020-06" db="EMBL/GenBank/DDBJ databases">
        <authorList>
            <person name="Li T."/>
            <person name="Hu X."/>
            <person name="Zhang T."/>
            <person name="Song X."/>
            <person name="Zhang H."/>
            <person name="Dai N."/>
            <person name="Sheng W."/>
            <person name="Hou X."/>
            <person name="Wei L."/>
        </authorList>
    </citation>
    <scope>NUCLEOTIDE SEQUENCE</scope>
    <source>
        <strain evidence="2">G01</strain>
        <tissue evidence="2">Leaf</tissue>
    </source>
</reference>
<sequence>MKQQINIGVDVCSAGEERSGLGAYSKEPRYERERGSNSGKSMQEKYTSVWRIESTSDEVELYFKEDRGIGVFQRLFEPLYAITRSSAGVRKSRELE</sequence>
<evidence type="ECO:0000313" key="2">
    <source>
        <dbReference type="EMBL" id="KAL0381036.1"/>
    </source>
</evidence>
<dbReference type="EMBL" id="JACGWK010000001">
    <property type="protein sequence ID" value="KAL0381036.1"/>
    <property type="molecule type" value="Genomic_DNA"/>
</dbReference>
<evidence type="ECO:0000256" key="1">
    <source>
        <dbReference type="SAM" id="MobiDB-lite"/>
    </source>
</evidence>
<proteinExistence type="predicted"/>
<protein>
    <submittedName>
        <fullName evidence="2">Uncharacterized protein</fullName>
    </submittedName>
</protein>
<feature type="region of interest" description="Disordered" evidence="1">
    <location>
        <begin position="20"/>
        <end position="42"/>
    </location>
</feature>
<organism evidence="2">
    <name type="scientific">Sesamum angustifolium</name>
    <dbReference type="NCBI Taxonomy" id="2727405"/>
    <lineage>
        <taxon>Eukaryota</taxon>
        <taxon>Viridiplantae</taxon>
        <taxon>Streptophyta</taxon>
        <taxon>Embryophyta</taxon>
        <taxon>Tracheophyta</taxon>
        <taxon>Spermatophyta</taxon>
        <taxon>Magnoliopsida</taxon>
        <taxon>eudicotyledons</taxon>
        <taxon>Gunneridae</taxon>
        <taxon>Pentapetalae</taxon>
        <taxon>asterids</taxon>
        <taxon>lamiids</taxon>
        <taxon>Lamiales</taxon>
        <taxon>Pedaliaceae</taxon>
        <taxon>Sesamum</taxon>
    </lineage>
</organism>
<dbReference type="AlphaFoldDB" id="A0AAW2RLK0"/>
<feature type="compositionally biased region" description="Basic and acidic residues" evidence="1">
    <location>
        <begin position="26"/>
        <end position="35"/>
    </location>
</feature>
<reference evidence="2" key="2">
    <citation type="journal article" date="2024" name="Plant">
        <title>Genomic evolution and insights into agronomic trait innovations of Sesamum species.</title>
        <authorList>
            <person name="Miao H."/>
            <person name="Wang L."/>
            <person name="Qu L."/>
            <person name="Liu H."/>
            <person name="Sun Y."/>
            <person name="Le M."/>
            <person name="Wang Q."/>
            <person name="Wei S."/>
            <person name="Zheng Y."/>
            <person name="Lin W."/>
            <person name="Duan Y."/>
            <person name="Cao H."/>
            <person name="Xiong S."/>
            <person name="Wang X."/>
            <person name="Wei L."/>
            <person name="Li C."/>
            <person name="Ma Q."/>
            <person name="Ju M."/>
            <person name="Zhao R."/>
            <person name="Li G."/>
            <person name="Mu C."/>
            <person name="Tian Q."/>
            <person name="Mei H."/>
            <person name="Zhang T."/>
            <person name="Gao T."/>
            <person name="Zhang H."/>
        </authorList>
    </citation>
    <scope>NUCLEOTIDE SEQUENCE</scope>
    <source>
        <strain evidence="2">G01</strain>
    </source>
</reference>
<name>A0AAW2RLK0_9LAMI</name>
<comment type="caution">
    <text evidence="2">The sequence shown here is derived from an EMBL/GenBank/DDBJ whole genome shotgun (WGS) entry which is preliminary data.</text>
</comment>